<dbReference type="FunFam" id="1.10.1410.10:FF:000003">
    <property type="entry name" value="non-canonical poly(A) RNA polymerase PAPD7"/>
    <property type="match status" value="1"/>
</dbReference>
<name>A0A871REP6_DEKBR</name>
<feature type="domain" description="PAP-associated" evidence="9">
    <location>
        <begin position="414"/>
        <end position="474"/>
    </location>
</feature>
<gene>
    <name evidence="11" type="ORF">BRETT_001216</name>
</gene>
<dbReference type="GO" id="GO:0034475">
    <property type="term" value="P:U4 snRNA 3'-end processing"/>
    <property type="evidence" value="ECO:0007669"/>
    <property type="project" value="UniProtKB-ARBA"/>
</dbReference>
<dbReference type="GeneID" id="64573141"/>
<organism evidence="11 12">
    <name type="scientific">Dekkera bruxellensis</name>
    <name type="common">Brettanomyces custersii</name>
    <dbReference type="NCBI Taxonomy" id="5007"/>
    <lineage>
        <taxon>Eukaryota</taxon>
        <taxon>Fungi</taxon>
        <taxon>Dikarya</taxon>
        <taxon>Ascomycota</taxon>
        <taxon>Saccharomycotina</taxon>
        <taxon>Pichiomycetes</taxon>
        <taxon>Pichiales</taxon>
        <taxon>Pichiaceae</taxon>
        <taxon>Brettanomyces</taxon>
    </lineage>
</organism>
<feature type="region of interest" description="Disordered" evidence="8">
    <location>
        <begin position="638"/>
        <end position="689"/>
    </location>
</feature>
<comment type="catalytic activity">
    <reaction evidence="7">
        <text>RNA(n) + ATP = RNA(n)-3'-adenine ribonucleotide + diphosphate</text>
        <dbReference type="Rhea" id="RHEA:11332"/>
        <dbReference type="Rhea" id="RHEA-COMP:14527"/>
        <dbReference type="Rhea" id="RHEA-COMP:17347"/>
        <dbReference type="ChEBI" id="CHEBI:30616"/>
        <dbReference type="ChEBI" id="CHEBI:33019"/>
        <dbReference type="ChEBI" id="CHEBI:140395"/>
        <dbReference type="ChEBI" id="CHEBI:173115"/>
        <dbReference type="EC" id="2.7.7.19"/>
    </reaction>
</comment>
<dbReference type="GO" id="GO:0003729">
    <property type="term" value="F:mRNA binding"/>
    <property type="evidence" value="ECO:0007669"/>
    <property type="project" value="TreeGrafter"/>
</dbReference>
<evidence type="ECO:0000256" key="4">
    <source>
        <dbReference type="ARBA" id="ARBA00022679"/>
    </source>
</evidence>
<dbReference type="SUPFAM" id="SSF81301">
    <property type="entry name" value="Nucleotidyltransferase"/>
    <property type="match status" value="1"/>
</dbReference>
<protein>
    <recommendedName>
        <fullName evidence="3">polynucleotide adenylyltransferase</fullName>
        <ecNumber evidence="3">2.7.7.19</ecNumber>
    </recommendedName>
</protein>
<accession>A0A871REP6</accession>
<dbReference type="InterPro" id="IPR045862">
    <property type="entry name" value="Trf4-like"/>
</dbReference>
<evidence type="ECO:0000256" key="8">
    <source>
        <dbReference type="SAM" id="MobiDB-lite"/>
    </source>
</evidence>
<dbReference type="GO" id="GO:0071035">
    <property type="term" value="P:nuclear polyadenylation-dependent rRNA catabolic process"/>
    <property type="evidence" value="ECO:0007669"/>
    <property type="project" value="UniProtKB-ARBA"/>
</dbReference>
<feature type="compositionally biased region" description="Basic and acidic residues" evidence="8">
    <location>
        <begin position="571"/>
        <end position="581"/>
    </location>
</feature>
<dbReference type="KEGG" id="bbrx:BRETT_001216"/>
<comment type="similarity">
    <text evidence="2">Belongs to the DNA polymerase type-B-like family.</text>
</comment>
<dbReference type="Proteomes" id="UP000663131">
    <property type="component" value="Chromosome 8"/>
</dbReference>
<dbReference type="GO" id="GO:1990817">
    <property type="term" value="F:poly(A) RNA polymerase activity"/>
    <property type="evidence" value="ECO:0007669"/>
    <property type="project" value="UniProtKB-EC"/>
</dbReference>
<keyword evidence="5" id="KW-0479">Metal-binding</keyword>
<dbReference type="GO" id="GO:0071039">
    <property type="term" value="P:nuclear polyadenylation-dependent CUT catabolic process"/>
    <property type="evidence" value="ECO:0007669"/>
    <property type="project" value="UniProtKB-ARBA"/>
</dbReference>
<proteinExistence type="inferred from homology"/>
<dbReference type="InterPro" id="IPR002058">
    <property type="entry name" value="PAP_assoc"/>
</dbReference>
<evidence type="ECO:0000256" key="6">
    <source>
        <dbReference type="ARBA" id="ARBA00022842"/>
    </source>
</evidence>
<dbReference type="InterPro" id="IPR054708">
    <property type="entry name" value="MTPAP-like_central"/>
</dbReference>
<dbReference type="GO" id="GO:0071042">
    <property type="term" value="P:nuclear polyadenylation-dependent mRNA catabolic process"/>
    <property type="evidence" value="ECO:0007669"/>
    <property type="project" value="UniProtKB-ARBA"/>
</dbReference>
<dbReference type="OrthoDB" id="273917at2759"/>
<dbReference type="GO" id="GO:0043634">
    <property type="term" value="P:polyadenylation-dependent ncRNA catabolic process"/>
    <property type="evidence" value="ECO:0007669"/>
    <property type="project" value="TreeGrafter"/>
</dbReference>
<dbReference type="AlphaFoldDB" id="A0A871REP6"/>
<dbReference type="GO" id="GO:0071044">
    <property type="term" value="P:histone mRNA catabolic process"/>
    <property type="evidence" value="ECO:0007669"/>
    <property type="project" value="UniProtKB-ARBA"/>
</dbReference>
<comment type="cofactor">
    <cofactor evidence="1">
        <name>Mn(2+)</name>
        <dbReference type="ChEBI" id="CHEBI:29035"/>
    </cofactor>
</comment>
<feature type="compositionally biased region" description="Low complexity" evidence="8">
    <location>
        <begin position="132"/>
        <end position="141"/>
    </location>
</feature>
<reference evidence="11" key="1">
    <citation type="submission" date="2020-10" db="EMBL/GenBank/DDBJ databases">
        <authorList>
            <person name="Palmer J.M."/>
        </authorList>
    </citation>
    <scope>NUCLEOTIDE SEQUENCE</scope>
    <source>
        <strain evidence="11">UCD 2041</strain>
    </source>
</reference>
<feature type="region of interest" description="Disordered" evidence="8">
    <location>
        <begin position="167"/>
        <end position="194"/>
    </location>
</feature>
<dbReference type="Pfam" id="PF03828">
    <property type="entry name" value="PAP_assoc"/>
    <property type="match status" value="1"/>
</dbReference>
<dbReference type="GO" id="GO:0071038">
    <property type="term" value="P:TRAMP-dependent tRNA surveillance pathway"/>
    <property type="evidence" value="ECO:0007669"/>
    <property type="project" value="UniProtKB-ARBA"/>
</dbReference>
<keyword evidence="4" id="KW-0808">Transferase</keyword>
<dbReference type="GO" id="GO:0005730">
    <property type="term" value="C:nucleolus"/>
    <property type="evidence" value="ECO:0007669"/>
    <property type="project" value="TreeGrafter"/>
</dbReference>
<dbReference type="Pfam" id="PF22600">
    <property type="entry name" value="MTPAP-like_central"/>
    <property type="match status" value="1"/>
</dbReference>
<feature type="compositionally biased region" description="Polar residues" evidence="8">
    <location>
        <begin position="557"/>
        <end position="569"/>
    </location>
</feature>
<reference evidence="11" key="2">
    <citation type="journal article" name="BMC Genomics">
        <title>New genome assemblies reveal patterns of domestication and adaptation across Brettanomyces (Dekkera) species.</title>
        <authorList>
            <person name="Roach M.J."/>
            <person name="Borneman A.R."/>
        </authorList>
    </citation>
    <scope>NUCLEOTIDE SEQUENCE</scope>
    <source>
        <strain evidence="11">UCD 2041</strain>
    </source>
</reference>
<dbReference type="RefSeq" id="XP_041137985.1">
    <property type="nucleotide sequence ID" value="XM_041279771.1"/>
</dbReference>
<dbReference type="GO" id="GO:0071036">
    <property type="term" value="P:nuclear polyadenylation-dependent snoRNA catabolic process"/>
    <property type="evidence" value="ECO:0007669"/>
    <property type="project" value="UniProtKB-ARBA"/>
</dbReference>
<dbReference type="GO" id="GO:0071037">
    <property type="term" value="P:nuclear polyadenylation-dependent snRNA catabolic process"/>
    <property type="evidence" value="ECO:0007669"/>
    <property type="project" value="UniProtKB-ARBA"/>
</dbReference>
<evidence type="ECO:0000256" key="2">
    <source>
        <dbReference type="ARBA" id="ARBA00008593"/>
    </source>
</evidence>
<dbReference type="GO" id="GO:0071051">
    <property type="term" value="P:poly(A)-dependent snoRNA 3'-end processing"/>
    <property type="evidence" value="ECO:0007669"/>
    <property type="project" value="UniProtKB-ARBA"/>
</dbReference>
<dbReference type="Gene3D" id="1.10.1410.10">
    <property type="match status" value="1"/>
</dbReference>
<evidence type="ECO:0000313" key="12">
    <source>
        <dbReference type="Proteomes" id="UP000663131"/>
    </source>
</evidence>
<dbReference type="CDD" id="cd05402">
    <property type="entry name" value="NT_PAP_TUTase"/>
    <property type="match status" value="1"/>
</dbReference>
<dbReference type="FunFam" id="3.30.460.10:FF:000006">
    <property type="entry name" value="non-canonical poly(A) RNA polymerase PAPD5"/>
    <property type="match status" value="1"/>
</dbReference>
<dbReference type="GO" id="GO:0031499">
    <property type="term" value="C:TRAMP complex"/>
    <property type="evidence" value="ECO:0007669"/>
    <property type="project" value="TreeGrafter"/>
</dbReference>
<dbReference type="PANTHER" id="PTHR23092">
    <property type="entry name" value="POLY(A) RNA POLYMERASE"/>
    <property type="match status" value="1"/>
</dbReference>
<feature type="compositionally biased region" description="Basic and acidic residues" evidence="8">
    <location>
        <begin position="171"/>
        <end position="185"/>
    </location>
</feature>
<evidence type="ECO:0000259" key="9">
    <source>
        <dbReference type="Pfam" id="PF03828"/>
    </source>
</evidence>
<dbReference type="PANTHER" id="PTHR23092:SF15">
    <property type="entry name" value="INACTIVE NON-CANONICAL POLY(A) RNA POLYMERASE PROTEIN TRF4-2-RELATED"/>
    <property type="match status" value="1"/>
</dbReference>
<evidence type="ECO:0000256" key="5">
    <source>
        <dbReference type="ARBA" id="ARBA00022723"/>
    </source>
</evidence>
<feature type="region of interest" description="Disordered" evidence="8">
    <location>
        <begin position="1"/>
        <end position="150"/>
    </location>
</feature>
<evidence type="ECO:0000256" key="3">
    <source>
        <dbReference type="ARBA" id="ARBA00012388"/>
    </source>
</evidence>
<feature type="region of interest" description="Disordered" evidence="8">
    <location>
        <begin position="552"/>
        <end position="604"/>
    </location>
</feature>
<evidence type="ECO:0000313" key="11">
    <source>
        <dbReference type="EMBL" id="QOU21492.1"/>
    </source>
</evidence>
<dbReference type="Gene3D" id="3.30.460.10">
    <property type="entry name" value="Beta Polymerase, domain 2"/>
    <property type="match status" value="1"/>
</dbReference>
<dbReference type="SUPFAM" id="SSF81631">
    <property type="entry name" value="PAP/OAS1 substrate-binding domain"/>
    <property type="match status" value="1"/>
</dbReference>
<feature type="compositionally biased region" description="Polar residues" evidence="8">
    <location>
        <begin position="1"/>
        <end position="10"/>
    </location>
</feature>
<feature type="compositionally biased region" description="Basic residues" evidence="8">
    <location>
        <begin position="23"/>
        <end position="39"/>
    </location>
</feature>
<evidence type="ECO:0000259" key="10">
    <source>
        <dbReference type="Pfam" id="PF22600"/>
    </source>
</evidence>
<dbReference type="EMBL" id="CP063136">
    <property type="protein sequence ID" value="QOU21492.1"/>
    <property type="molecule type" value="Genomic_DNA"/>
</dbReference>
<dbReference type="InterPro" id="IPR043519">
    <property type="entry name" value="NT_sf"/>
</dbReference>
<sequence length="714" mass="80666">MKKGGSTTAVKRTYSAAYPNLPKKSKADKHKHRRTRREKRKELEEIARSTGADKNNSHEQNNSLVRKNSFNALELVDDETDNNISNSDPKQQKAVIIEDDDGDEVINMVADDDAQNHSEPAQGKNDEIVMIDSDSSNSSGSEKSDEKQHDQLQENTDFIAFDFSSDDEEGAKEQKNNENIEESERGINVSGINNSPIKAVNPKYPWLKSNKHTKQLEVSDWLTMEIKDFVKYISPSEKEIEARNSVVRRLNDAIMSLWPDAELHCFGSYSTDLYLPGSDIDTVVISKGHKYDNRASLYKLSTYLRVHKLGKRIETIAKAKVPIIKFVDPETGYHIDISFERDNGLTAAQIIISWIKSTPGLRELVMIVKQFLSVRRLNEVHTGGLGGFSIICLVYSFLRLHPRIVTGSIDPMDNLGVLLIEFFELYGFNFGYDNVAIAFKNKTQPIYIPKTSNQNLLNRNPFFLAIQDPQDPTNNISRGTFNLRDIKRSFGGAYEMLVNKCYEMNNATYKQRLGESILGDVIKFKGKARDFVDARGAVKNYAFQIASGEASREDLLSSGSQSETTSVGSDTDYKPKSKYEFIDSSSDDDESDISSSESDRDAEQKRLYEIYEKSQSSIKEKQKDKIQKSELLMGIHSSEEQDDEQHASAVREVTNNNISKKEIEQDFEDSSDDSGYQPTPSITKHTVNKTRNASIGCKKEAFVTIHRNDNYLPS</sequence>
<keyword evidence="6" id="KW-0460">Magnesium</keyword>
<evidence type="ECO:0000256" key="7">
    <source>
        <dbReference type="ARBA" id="ARBA00048830"/>
    </source>
</evidence>
<dbReference type="GO" id="GO:0046872">
    <property type="term" value="F:metal ion binding"/>
    <property type="evidence" value="ECO:0007669"/>
    <property type="project" value="UniProtKB-KW"/>
</dbReference>
<dbReference type="EC" id="2.7.7.19" evidence="3"/>
<feature type="compositionally biased region" description="Polar residues" evidence="8">
    <location>
        <begin position="52"/>
        <end position="71"/>
    </location>
</feature>
<evidence type="ECO:0000256" key="1">
    <source>
        <dbReference type="ARBA" id="ARBA00001936"/>
    </source>
</evidence>
<feature type="domain" description="Poly(A) RNA polymerase mitochondrial-like central palm" evidence="10">
    <location>
        <begin position="222"/>
        <end position="352"/>
    </location>
</feature>
<feature type="compositionally biased region" description="Polar residues" evidence="8">
    <location>
        <begin position="673"/>
        <end position="689"/>
    </location>
</feature>